<dbReference type="GO" id="GO:0008270">
    <property type="term" value="F:zinc ion binding"/>
    <property type="evidence" value="ECO:0007669"/>
    <property type="project" value="UniProtKB-KW"/>
</dbReference>
<proteinExistence type="predicted"/>
<accession>A0A2H3BU05</accession>
<feature type="region of interest" description="Disordered" evidence="2">
    <location>
        <begin position="219"/>
        <end position="238"/>
    </location>
</feature>
<keyword evidence="1" id="KW-0862">Zinc</keyword>
<keyword evidence="5" id="KW-1185">Reference proteome</keyword>
<evidence type="ECO:0000256" key="1">
    <source>
        <dbReference type="PROSITE-ProRule" id="PRU00042"/>
    </source>
</evidence>
<feature type="compositionally biased region" description="Low complexity" evidence="2">
    <location>
        <begin position="86"/>
        <end position="104"/>
    </location>
</feature>
<evidence type="ECO:0000313" key="5">
    <source>
        <dbReference type="Proteomes" id="UP000218334"/>
    </source>
</evidence>
<feature type="domain" description="C2H2-type" evidence="3">
    <location>
        <begin position="396"/>
        <end position="426"/>
    </location>
</feature>
<evidence type="ECO:0000259" key="3">
    <source>
        <dbReference type="PROSITE" id="PS50157"/>
    </source>
</evidence>
<feature type="region of interest" description="Disordered" evidence="2">
    <location>
        <begin position="8"/>
        <end position="42"/>
    </location>
</feature>
<sequence length="433" mass="48498">MIWEFFYPDDFSSTGTDTATSTPSSFCDSEEESEVTHLPRHKNTFIDETSRFYSDKATYSHIDRHRHRPSLPDSEHYDHDEDLMDSEPSPSSEGGSSYEPHSPSASPPAQKLLPKKGKRRATVSAGFSANSEPKSKTLSKCATDSPGPTSNGRDKRKRRATVAPQFFYPLSSSSTSASSSSAHPIAPPRGLVHWKYPDSPEEQLNKRSRLEPRLRSTNGHSREYLPFTENPLPSPALRSKRVAPMSSALSDCHDKTTHRPSLRNERMSIKTEPQEISLSSLMTRNRSAIVASDFQVYPGEIPLQTRGRNVPSTSFDDETLASSETMPSIPFGVRASKTQLAGSSRRYICTFEGCGKCFIRGEHLKRHVKGVHLCERRKILTLCYHVYPSHLRCAAFRCPHGGCKKAFTRGDNLKQHILVCYKRPVPGIKIEEM</sequence>
<dbReference type="SUPFAM" id="SSF57667">
    <property type="entry name" value="beta-beta-alpha zinc fingers"/>
    <property type="match status" value="1"/>
</dbReference>
<dbReference type="EMBL" id="KZ293419">
    <property type="protein sequence ID" value="PBK74381.1"/>
    <property type="molecule type" value="Genomic_DNA"/>
</dbReference>
<feature type="region of interest" description="Disordered" evidence="2">
    <location>
        <begin position="63"/>
        <end position="160"/>
    </location>
</feature>
<dbReference type="Pfam" id="PF00096">
    <property type="entry name" value="zf-C2H2"/>
    <property type="match status" value="2"/>
</dbReference>
<dbReference type="InterPro" id="IPR036236">
    <property type="entry name" value="Znf_C2H2_sf"/>
</dbReference>
<gene>
    <name evidence="4" type="ORF">ARMSODRAFT_586974</name>
</gene>
<name>A0A2H3BU05_9AGAR</name>
<dbReference type="PROSITE" id="PS50157">
    <property type="entry name" value="ZINC_FINGER_C2H2_2"/>
    <property type="match status" value="2"/>
</dbReference>
<reference evidence="5" key="1">
    <citation type="journal article" date="2017" name="Nat. Ecol. Evol.">
        <title>Genome expansion and lineage-specific genetic innovations in the forest pathogenic fungi Armillaria.</title>
        <authorList>
            <person name="Sipos G."/>
            <person name="Prasanna A.N."/>
            <person name="Walter M.C."/>
            <person name="O'Connor E."/>
            <person name="Balint B."/>
            <person name="Krizsan K."/>
            <person name="Kiss B."/>
            <person name="Hess J."/>
            <person name="Varga T."/>
            <person name="Slot J."/>
            <person name="Riley R."/>
            <person name="Boka B."/>
            <person name="Rigling D."/>
            <person name="Barry K."/>
            <person name="Lee J."/>
            <person name="Mihaltcheva S."/>
            <person name="LaButti K."/>
            <person name="Lipzen A."/>
            <person name="Waldron R."/>
            <person name="Moloney N.M."/>
            <person name="Sperisen C."/>
            <person name="Kredics L."/>
            <person name="Vagvoelgyi C."/>
            <person name="Patrignani A."/>
            <person name="Fitzpatrick D."/>
            <person name="Nagy I."/>
            <person name="Doyle S."/>
            <person name="Anderson J.B."/>
            <person name="Grigoriev I.V."/>
            <person name="Gueldener U."/>
            <person name="Muensterkoetter M."/>
            <person name="Nagy L.G."/>
        </authorList>
    </citation>
    <scope>NUCLEOTIDE SEQUENCE [LARGE SCALE GENOMIC DNA]</scope>
    <source>
        <strain evidence="5">28-4</strain>
    </source>
</reference>
<dbReference type="PROSITE" id="PS00028">
    <property type="entry name" value="ZINC_FINGER_C2H2_1"/>
    <property type="match status" value="1"/>
</dbReference>
<dbReference type="Gene3D" id="3.30.160.60">
    <property type="entry name" value="Classic Zinc Finger"/>
    <property type="match status" value="2"/>
</dbReference>
<dbReference type="STRING" id="1076256.A0A2H3BU05"/>
<evidence type="ECO:0000256" key="2">
    <source>
        <dbReference type="SAM" id="MobiDB-lite"/>
    </source>
</evidence>
<organism evidence="4 5">
    <name type="scientific">Armillaria solidipes</name>
    <dbReference type="NCBI Taxonomy" id="1076256"/>
    <lineage>
        <taxon>Eukaryota</taxon>
        <taxon>Fungi</taxon>
        <taxon>Dikarya</taxon>
        <taxon>Basidiomycota</taxon>
        <taxon>Agaricomycotina</taxon>
        <taxon>Agaricomycetes</taxon>
        <taxon>Agaricomycetidae</taxon>
        <taxon>Agaricales</taxon>
        <taxon>Marasmiineae</taxon>
        <taxon>Physalacriaceae</taxon>
        <taxon>Armillaria</taxon>
    </lineage>
</organism>
<dbReference type="AlphaFoldDB" id="A0A2H3BU05"/>
<dbReference type="SMART" id="SM00355">
    <property type="entry name" value="ZnF_C2H2"/>
    <property type="match status" value="2"/>
</dbReference>
<evidence type="ECO:0000313" key="4">
    <source>
        <dbReference type="EMBL" id="PBK74381.1"/>
    </source>
</evidence>
<dbReference type="Proteomes" id="UP000218334">
    <property type="component" value="Unassembled WGS sequence"/>
</dbReference>
<feature type="compositionally biased region" description="Polar residues" evidence="2">
    <location>
        <begin position="11"/>
        <end position="27"/>
    </location>
</feature>
<keyword evidence="1" id="KW-0863">Zinc-finger</keyword>
<keyword evidence="1" id="KW-0479">Metal-binding</keyword>
<feature type="compositionally biased region" description="Polar residues" evidence="2">
    <location>
        <begin position="125"/>
        <end position="151"/>
    </location>
</feature>
<dbReference type="InterPro" id="IPR013087">
    <property type="entry name" value="Znf_C2H2_type"/>
</dbReference>
<protein>
    <recommendedName>
        <fullName evidence="3">C2H2-type domain-containing protein</fullName>
    </recommendedName>
</protein>
<feature type="domain" description="C2H2-type" evidence="3">
    <location>
        <begin position="347"/>
        <end position="377"/>
    </location>
</feature>